<proteinExistence type="predicted"/>
<evidence type="ECO:0008006" key="4">
    <source>
        <dbReference type="Google" id="ProtNLM"/>
    </source>
</evidence>
<evidence type="ECO:0000256" key="1">
    <source>
        <dbReference type="SAM" id="Phobius"/>
    </source>
</evidence>
<keyword evidence="1" id="KW-0472">Membrane</keyword>
<gene>
    <name evidence="2" type="ORF">JJB07_01385</name>
</gene>
<evidence type="ECO:0000313" key="3">
    <source>
        <dbReference type="Proteomes" id="UP000602284"/>
    </source>
</evidence>
<dbReference type="Proteomes" id="UP000602284">
    <property type="component" value="Unassembled WGS sequence"/>
</dbReference>
<reference evidence="2 3" key="1">
    <citation type="submission" date="2021-01" db="EMBL/GenBank/DDBJ databases">
        <title>Tumebacillus sp. strain ITR2 16S ribosomal RNA gene Genome sequencing and assembly.</title>
        <authorList>
            <person name="Kang M."/>
        </authorList>
    </citation>
    <scope>NUCLEOTIDE SEQUENCE [LARGE SCALE GENOMIC DNA]</scope>
    <source>
        <strain evidence="2 3">ITR2</strain>
    </source>
</reference>
<keyword evidence="1" id="KW-1133">Transmembrane helix</keyword>
<name>A0ABS1J4T6_9BACL</name>
<keyword evidence="1" id="KW-0812">Transmembrane</keyword>
<sequence>MSTKIFSILLFLGGFLGVGMFGYSLYQQTQVQSQMNASMSVINDSIISTRVVIRETSTVLDPLTETTTALAQIEQREQATVQHLASMNAHLRTTADSETQIITGLDNLNSYVTHAGSSLQKLADTNHTLLQTGRTSLYSAQQEGGQVGQLNTLTTQTITQLRTLNGKLAPLRLLP</sequence>
<accession>A0ABS1J4T6</accession>
<keyword evidence="3" id="KW-1185">Reference proteome</keyword>
<comment type="caution">
    <text evidence="2">The sequence shown here is derived from an EMBL/GenBank/DDBJ whole genome shotgun (WGS) entry which is preliminary data.</text>
</comment>
<dbReference type="RefSeq" id="WP_201630481.1">
    <property type="nucleotide sequence ID" value="NZ_JAEQNB010000001.1"/>
</dbReference>
<organism evidence="2 3">
    <name type="scientific">Tumebacillus amylolyticus</name>
    <dbReference type="NCBI Taxonomy" id="2801339"/>
    <lineage>
        <taxon>Bacteria</taxon>
        <taxon>Bacillati</taxon>
        <taxon>Bacillota</taxon>
        <taxon>Bacilli</taxon>
        <taxon>Bacillales</taxon>
        <taxon>Alicyclobacillaceae</taxon>
        <taxon>Tumebacillus</taxon>
    </lineage>
</organism>
<feature type="transmembrane region" description="Helical" evidence="1">
    <location>
        <begin position="6"/>
        <end position="26"/>
    </location>
</feature>
<evidence type="ECO:0000313" key="2">
    <source>
        <dbReference type="EMBL" id="MBL0385285.1"/>
    </source>
</evidence>
<protein>
    <recommendedName>
        <fullName evidence="4">Methyl-accepting chemotaxis protein</fullName>
    </recommendedName>
</protein>
<dbReference type="EMBL" id="JAEQNB010000001">
    <property type="protein sequence ID" value="MBL0385285.1"/>
    <property type="molecule type" value="Genomic_DNA"/>
</dbReference>